<dbReference type="EMBL" id="JACWMY010000010">
    <property type="protein sequence ID" value="MBD1365969.1"/>
    <property type="molecule type" value="Genomic_DNA"/>
</dbReference>
<accession>A0ABR7WUI1</accession>
<evidence type="ECO:0008006" key="3">
    <source>
        <dbReference type="Google" id="ProtNLM"/>
    </source>
</evidence>
<reference evidence="1 2" key="1">
    <citation type="submission" date="2020-09" db="EMBL/GenBank/DDBJ databases">
        <title>Novel species of Mucilaginibacter isolated from a glacier on the Tibetan Plateau.</title>
        <authorList>
            <person name="Liu Q."/>
            <person name="Xin Y.-H."/>
        </authorList>
    </citation>
    <scope>NUCLEOTIDE SEQUENCE [LARGE SCALE GENOMIC DNA]</scope>
    <source>
        <strain evidence="1 2">ZT4R22</strain>
    </source>
</reference>
<dbReference type="Proteomes" id="UP000606600">
    <property type="component" value="Unassembled WGS sequence"/>
</dbReference>
<keyword evidence="2" id="KW-1185">Reference proteome</keyword>
<comment type="caution">
    <text evidence="1">The sequence shown here is derived from an EMBL/GenBank/DDBJ whole genome shotgun (WGS) entry which is preliminary data.</text>
</comment>
<evidence type="ECO:0000313" key="1">
    <source>
        <dbReference type="EMBL" id="MBD1365969.1"/>
    </source>
</evidence>
<evidence type="ECO:0000313" key="2">
    <source>
        <dbReference type="Proteomes" id="UP000606600"/>
    </source>
</evidence>
<name>A0ABR7WUI1_9SPHI</name>
<proteinExistence type="predicted"/>
<sequence length="144" mass="16976">MKKVITSAMIFTFFTLAEHKLFAQTAIGSFTIENYYRVKWGHAEEFIALWKKNHYPLLKKLLEKGDVLSIRAEAPLIHSSEDSRWDFKVVLTFKNEHLAFDYSITDPFKKQLFPDEEAYKKAEQHRFELLLAHWDVPVEDLALN</sequence>
<organism evidence="1 2">
    <name type="scientific">Mucilaginibacter pankratovii</name>
    <dbReference type="NCBI Taxonomy" id="2772110"/>
    <lineage>
        <taxon>Bacteria</taxon>
        <taxon>Pseudomonadati</taxon>
        <taxon>Bacteroidota</taxon>
        <taxon>Sphingobacteriia</taxon>
        <taxon>Sphingobacteriales</taxon>
        <taxon>Sphingobacteriaceae</taxon>
        <taxon>Mucilaginibacter</taxon>
    </lineage>
</organism>
<gene>
    <name evidence="1" type="ORF">IDJ77_19295</name>
</gene>
<dbReference type="RefSeq" id="WP_191190630.1">
    <property type="nucleotide sequence ID" value="NZ_JACWMY010000010.1"/>
</dbReference>
<protein>
    <recommendedName>
        <fullName evidence="3">EthD domain-containing protein</fullName>
    </recommendedName>
</protein>